<dbReference type="AlphaFoldDB" id="A0A382M0C5"/>
<sequence>EEGSGMIMPAGTYQVGGAIVDVTGERAIARFGESLLQEVAEEGGGTYVHVDQNRDLRALQAELVDPSAEFTENPEDAPPPWTRYDLAYVLGLTALLFVVSESLLDFRLPYARTFRAEQSV</sequence>
<name>A0A382M0C5_9ZZZZ</name>
<feature type="non-terminal residue" evidence="1">
    <location>
        <position position="1"/>
    </location>
</feature>
<protein>
    <submittedName>
        <fullName evidence="1">Uncharacterized protein</fullName>
    </submittedName>
</protein>
<reference evidence="1" key="1">
    <citation type="submission" date="2018-05" db="EMBL/GenBank/DDBJ databases">
        <authorList>
            <person name="Lanie J.A."/>
            <person name="Ng W.-L."/>
            <person name="Kazmierczak K.M."/>
            <person name="Andrzejewski T.M."/>
            <person name="Davidsen T.M."/>
            <person name="Wayne K.J."/>
            <person name="Tettelin H."/>
            <person name="Glass J.I."/>
            <person name="Rusch D."/>
            <person name="Podicherti R."/>
            <person name="Tsui H.-C.T."/>
            <person name="Winkler M.E."/>
        </authorList>
    </citation>
    <scope>NUCLEOTIDE SEQUENCE</scope>
</reference>
<gene>
    <name evidence="1" type="ORF">METZ01_LOCUS293455</name>
</gene>
<dbReference type="EMBL" id="UINC01089471">
    <property type="protein sequence ID" value="SVC40601.1"/>
    <property type="molecule type" value="Genomic_DNA"/>
</dbReference>
<proteinExistence type="predicted"/>
<organism evidence="1">
    <name type="scientific">marine metagenome</name>
    <dbReference type="NCBI Taxonomy" id="408172"/>
    <lineage>
        <taxon>unclassified sequences</taxon>
        <taxon>metagenomes</taxon>
        <taxon>ecological metagenomes</taxon>
    </lineage>
</organism>
<evidence type="ECO:0000313" key="1">
    <source>
        <dbReference type="EMBL" id="SVC40601.1"/>
    </source>
</evidence>
<accession>A0A382M0C5</accession>